<comment type="caution">
    <text evidence="1">The sequence shown here is derived from an EMBL/GenBank/DDBJ whole genome shotgun (WGS) entry which is preliminary data.</text>
</comment>
<dbReference type="EMBL" id="JAXOVC010000016">
    <property type="protein sequence ID" value="KAK4493591.1"/>
    <property type="molecule type" value="Genomic_DNA"/>
</dbReference>
<sequence>MEPSHIAVADLSANVPTCDALQPYRRRAFQTVPRWDRLSACQRVSMDIEFQNYKKDPAIWADAKVKGKKVKHQHRIGHVTVINEHGEVVLDVFGAYPVEAGIEVSLPPPEFGVDWEDLKVENGAVPGDILEMWLEQIFTNRTVILHGGTGDRKAFYYRKDLLADDNPNGTSIIDTQDLYWWLMPCHGTPGLARCASIILGKSIQEVGHCPVEDAKTTMELYLRHPLGMC</sequence>
<organism evidence="1 2">
    <name type="scientific">Zasmidium cellare</name>
    <name type="common">Wine cellar mold</name>
    <name type="synonym">Racodium cellare</name>
    <dbReference type="NCBI Taxonomy" id="395010"/>
    <lineage>
        <taxon>Eukaryota</taxon>
        <taxon>Fungi</taxon>
        <taxon>Dikarya</taxon>
        <taxon>Ascomycota</taxon>
        <taxon>Pezizomycotina</taxon>
        <taxon>Dothideomycetes</taxon>
        <taxon>Dothideomycetidae</taxon>
        <taxon>Mycosphaerellales</taxon>
        <taxon>Mycosphaerellaceae</taxon>
        <taxon>Zasmidium</taxon>
    </lineage>
</organism>
<protein>
    <recommendedName>
        <fullName evidence="3">Exonuclease domain-containing protein</fullName>
    </recommendedName>
</protein>
<evidence type="ECO:0000313" key="2">
    <source>
        <dbReference type="Proteomes" id="UP001305779"/>
    </source>
</evidence>
<name>A0ABR0DWJ5_ZASCE</name>
<dbReference type="Proteomes" id="UP001305779">
    <property type="component" value="Unassembled WGS sequence"/>
</dbReference>
<dbReference type="SUPFAM" id="SSF53098">
    <property type="entry name" value="Ribonuclease H-like"/>
    <property type="match status" value="1"/>
</dbReference>
<evidence type="ECO:0008006" key="3">
    <source>
        <dbReference type="Google" id="ProtNLM"/>
    </source>
</evidence>
<dbReference type="InterPro" id="IPR012337">
    <property type="entry name" value="RNaseH-like_sf"/>
</dbReference>
<evidence type="ECO:0000313" key="1">
    <source>
        <dbReference type="EMBL" id="KAK4493591.1"/>
    </source>
</evidence>
<dbReference type="InterPro" id="IPR036397">
    <property type="entry name" value="RNaseH_sf"/>
</dbReference>
<accession>A0ABR0DWJ5</accession>
<dbReference type="Gene3D" id="3.30.420.10">
    <property type="entry name" value="Ribonuclease H-like superfamily/Ribonuclease H"/>
    <property type="match status" value="1"/>
</dbReference>
<gene>
    <name evidence="1" type="ORF">PRZ48_015258</name>
</gene>
<keyword evidence="2" id="KW-1185">Reference proteome</keyword>
<reference evidence="1 2" key="1">
    <citation type="journal article" date="2023" name="G3 (Bethesda)">
        <title>A chromosome-level genome assembly of Zasmidium syzygii isolated from banana leaves.</title>
        <authorList>
            <person name="van Westerhoven A.C."/>
            <person name="Mehrabi R."/>
            <person name="Talebi R."/>
            <person name="Steentjes M.B.F."/>
            <person name="Corcolon B."/>
            <person name="Chong P.A."/>
            <person name="Kema G.H.J."/>
            <person name="Seidl M.F."/>
        </authorList>
    </citation>
    <scope>NUCLEOTIDE SEQUENCE [LARGE SCALE GENOMIC DNA]</scope>
    <source>
        <strain evidence="1 2">P124</strain>
    </source>
</reference>
<proteinExistence type="predicted"/>